<dbReference type="InterPro" id="IPR050088">
    <property type="entry name" value="IspD/TarI_cytidylyltransf_bact"/>
</dbReference>
<dbReference type="Gene3D" id="3.90.550.10">
    <property type="entry name" value="Spore Coat Polysaccharide Biosynthesis Protein SpsA, Chain A"/>
    <property type="match status" value="1"/>
</dbReference>
<evidence type="ECO:0000256" key="2">
    <source>
        <dbReference type="ARBA" id="ARBA00009789"/>
    </source>
</evidence>
<dbReference type="PROSITE" id="PS01295">
    <property type="entry name" value="ISPD"/>
    <property type="match status" value="1"/>
</dbReference>
<evidence type="ECO:0000256" key="3">
    <source>
        <dbReference type="ARBA" id="ARBA00012526"/>
    </source>
</evidence>
<dbReference type="GO" id="GO:0050518">
    <property type="term" value="F:2-C-methyl-D-erythritol 4-phosphate cytidylyltransferase activity"/>
    <property type="evidence" value="ECO:0007669"/>
    <property type="project" value="UniProtKB-EC"/>
</dbReference>
<keyword evidence="6" id="KW-0414">Isoprene biosynthesis</keyword>
<dbReference type="InterPro" id="IPR018294">
    <property type="entry name" value="ISPD_synthase_CS"/>
</dbReference>
<dbReference type="GO" id="GO:0019288">
    <property type="term" value="P:isopentenyl diphosphate biosynthetic process, methylerythritol 4-phosphate pathway"/>
    <property type="evidence" value="ECO:0007669"/>
    <property type="project" value="UniProtKB-UniPathway"/>
</dbReference>
<dbReference type="InterPro" id="IPR029044">
    <property type="entry name" value="Nucleotide-diphossugar_trans"/>
</dbReference>
<dbReference type="CDD" id="cd02516">
    <property type="entry name" value="CDP-ME_synthetase"/>
    <property type="match status" value="1"/>
</dbReference>
<organism evidence="7">
    <name type="scientific">mine drainage metagenome</name>
    <dbReference type="NCBI Taxonomy" id="410659"/>
    <lineage>
        <taxon>unclassified sequences</taxon>
        <taxon>metagenomes</taxon>
        <taxon>ecological metagenomes</taxon>
    </lineage>
</organism>
<dbReference type="EMBL" id="MLJW01001495">
    <property type="protein sequence ID" value="OIQ77980.1"/>
    <property type="molecule type" value="Genomic_DNA"/>
</dbReference>
<dbReference type="SUPFAM" id="SSF53448">
    <property type="entry name" value="Nucleotide-diphospho-sugar transferases"/>
    <property type="match status" value="1"/>
</dbReference>
<dbReference type="InterPro" id="IPR034683">
    <property type="entry name" value="IspD/TarI"/>
</dbReference>
<gene>
    <name evidence="7" type="primary">ispD_9</name>
    <name evidence="7" type="ORF">GALL_403180</name>
</gene>
<comment type="caution">
    <text evidence="7">The sequence shown here is derived from an EMBL/GenBank/DDBJ whole genome shotgun (WGS) entry which is preliminary data.</text>
</comment>
<comment type="similarity">
    <text evidence="2">Belongs to the IspD/TarI cytidylyltransferase family. IspD subfamily.</text>
</comment>
<keyword evidence="5 7" id="KW-0548">Nucleotidyltransferase</keyword>
<dbReference type="Pfam" id="PF01128">
    <property type="entry name" value="IspD"/>
    <property type="match status" value="1"/>
</dbReference>
<evidence type="ECO:0000256" key="5">
    <source>
        <dbReference type="ARBA" id="ARBA00022695"/>
    </source>
</evidence>
<sequence length="230" mass="24332">MSSALSAGVIPAAGSGERLGAKKPKALIKVGGRTLIGRAAKRLSQVVDEIVVAAPAGHEVEVAKSLRKLSVPVVVITGGANRTESVSLALAHLTPEVRYVLIHDAARAFAPVSLLQRVLQAVRNGADAVVPALAVSDTIKIVDENEHVKSTLKRESLRAVQTPQGFTRDLIERAHREAVIHERVGTDDASLVEAIGATVLVIPGDARAHKITIAADLARHRKLKRKGKKS</sequence>
<dbReference type="AlphaFoldDB" id="A0A1J5QDI4"/>
<protein>
    <recommendedName>
        <fullName evidence="3">2-C-methyl-D-erythritol 4-phosphate cytidylyltransferase</fullName>
        <ecNumber evidence="3">2.7.7.60</ecNumber>
    </recommendedName>
</protein>
<accession>A0A1J5QDI4</accession>
<evidence type="ECO:0000256" key="4">
    <source>
        <dbReference type="ARBA" id="ARBA00022679"/>
    </source>
</evidence>
<dbReference type="InterPro" id="IPR001228">
    <property type="entry name" value="IspD"/>
</dbReference>
<dbReference type="PANTHER" id="PTHR32125:SF4">
    <property type="entry name" value="2-C-METHYL-D-ERYTHRITOL 4-PHOSPHATE CYTIDYLYLTRANSFERASE, CHLOROPLASTIC"/>
    <property type="match status" value="1"/>
</dbReference>
<evidence type="ECO:0000256" key="6">
    <source>
        <dbReference type="ARBA" id="ARBA00023229"/>
    </source>
</evidence>
<proteinExistence type="inferred from homology"/>
<dbReference type="NCBIfam" id="TIGR00453">
    <property type="entry name" value="ispD"/>
    <property type="match status" value="1"/>
</dbReference>
<name>A0A1J5QDI4_9ZZZZ</name>
<dbReference type="EC" id="2.7.7.60" evidence="3"/>
<dbReference type="UniPathway" id="UPA00056">
    <property type="reaction ID" value="UER00093"/>
</dbReference>
<reference evidence="7" key="1">
    <citation type="submission" date="2016-10" db="EMBL/GenBank/DDBJ databases">
        <title>Sequence of Gallionella enrichment culture.</title>
        <authorList>
            <person name="Poehlein A."/>
            <person name="Muehling M."/>
            <person name="Daniel R."/>
        </authorList>
    </citation>
    <scope>NUCLEOTIDE SEQUENCE</scope>
</reference>
<evidence type="ECO:0000313" key="7">
    <source>
        <dbReference type="EMBL" id="OIQ77980.1"/>
    </source>
</evidence>
<dbReference type="PANTHER" id="PTHR32125">
    <property type="entry name" value="2-C-METHYL-D-ERYTHRITOL 4-PHOSPHATE CYTIDYLYLTRANSFERASE, CHLOROPLASTIC"/>
    <property type="match status" value="1"/>
</dbReference>
<comment type="pathway">
    <text evidence="1">Isoprenoid biosynthesis; isopentenyl diphosphate biosynthesis via DXP pathway; isopentenyl diphosphate from 1-deoxy-D-xylulose 5-phosphate: step 2/6.</text>
</comment>
<dbReference type="HAMAP" id="MF_00108">
    <property type="entry name" value="IspD"/>
    <property type="match status" value="1"/>
</dbReference>
<keyword evidence="4 7" id="KW-0808">Transferase</keyword>
<evidence type="ECO:0000256" key="1">
    <source>
        <dbReference type="ARBA" id="ARBA00004787"/>
    </source>
</evidence>